<proteinExistence type="predicted"/>
<feature type="region of interest" description="Disordered" evidence="1">
    <location>
        <begin position="89"/>
        <end position="109"/>
    </location>
</feature>
<dbReference type="AlphaFoldDB" id="A0A9P4PCX7"/>
<name>A0A9P4PCX7_9PLEO</name>
<accession>A0A9P4PCX7</accession>
<sequence length="376" mass="42754">MTSVIVLGEDTNYYLAKTLVSVRDILESARRISSRKAAVIAPDHIIKALATAIRSRKRITECFWCPKPGEPSQKNTSSMRNLFDVLDDYSDVDVNDPNTEDSRRPRESPSYITRDLISTAAKLLGSREPTKSEAKWISMRRITHSYRQIHEAVHEFTRSHLDEVLKPPQFERKSLQAYNDKLFRVDDPLSEASPGESGMHSGALREVVLSILNKSEADNGRTARLQGKVFWDTPENSWPTRSLAINPFCVTLPVKLSLLCLEVLVETTKSIIESTEEPKLTIPRLQVPRLAQEMLKSVEELDETHGAAEVEIERNFAEENLQKTINWILHMFTKIDRFGLYLQLLRIASNALEAVLHDYSDHVLQLLNNQPVRAVV</sequence>
<evidence type="ECO:0000256" key="1">
    <source>
        <dbReference type="SAM" id="MobiDB-lite"/>
    </source>
</evidence>
<dbReference type="EMBL" id="MU001505">
    <property type="protein sequence ID" value="KAF2441567.1"/>
    <property type="molecule type" value="Genomic_DNA"/>
</dbReference>
<keyword evidence="3" id="KW-1185">Reference proteome</keyword>
<reference evidence="2" key="1">
    <citation type="journal article" date="2020" name="Stud. Mycol.">
        <title>101 Dothideomycetes genomes: a test case for predicting lifestyles and emergence of pathogens.</title>
        <authorList>
            <person name="Haridas S."/>
            <person name="Albert R."/>
            <person name="Binder M."/>
            <person name="Bloem J."/>
            <person name="Labutti K."/>
            <person name="Salamov A."/>
            <person name="Andreopoulos B."/>
            <person name="Baker S."/>
            <person name="Barry K."/>
            <person name="Bills G."/>
            <person name="Bluhm B."/>
            <person name="Cannon C."/>
            <person name="Castanera R."/>
            <person name="Culley D."/>
            <person name="Daum C."/>
            <person name="Ezra D."/>
            <person name="Gonzalez J."/>
            <person name="Henrissat B."/>
            <person name="Kuo A."/>
            <person name="Liang C."/>
            <person name="Lipzen A."/>
            <person name="Lutzoni F."/>
            <person name="Magnuson J."/>
            <person name="Mondo S."/>
            <person name="Nolan M."/>
            <person name="Ohm R."/>
            <person name="Pangilinan J."/>
            <person name="Park H.-J."/>
            <person name="Ramirez L."/>
            <person name="Alfaro M."/>
            <person name="Sun H."/>
            <person name="Tritt A."/>
            <person name="Yoshinaga Y."/>
            <person name="Zwiers L.-H."/>
            <person name="Turgeon B."/>
            <person name="Goodwin S."/>
            <person name="Spatafora J."/>
            <person name="Crous P."/>
            <person name="Grigoriev I."/>
        </authorList>
    </citation>
    <scope>NUCLEOTIDE SEQUENCE</scope>
    <source>
        <strain evidence="2">CBS 690.94</strain>
    </source>
</reference>
<evidence type="ECO:0000313" key="3">
    <source>
        <dbReference type="Proteomes" id="UP000799764"/>
    </source>
</evidence>
<evidence type="ECO:0000313" key="2">
    <source>
        <dbReference type="EMBL" id="KAF2441567.1"/>
    </source>
</evidence>
<comment type="caution">
    <text evidence="2">The sequence shown here is derived from an EMBL/GenBank/DDBJ whole genome shotgun (WGS) entry which is preliminary data.</text>
</comment>
<gene>
    <name evidence="2" type="ORF">P171DRAFT_488020</name>
</gene>
<organism evidence="2 3">
    <name type="scientific">Karstenula rhodostoma CBS 690.94</name>
    <dbReference type="NCBI Taxonomy" id="1392251"/>
    <lineage>
        <taxon>Eukaryota</taxon>
        <taxon>Fungi</taxon>
        <taxon>Dikarya</taxon>
        <taxon>Ascomycota</taxon>
        <taxon>Pezizomycotina</taxon>
        <taxon>Dothideomycetes</taxon>
        <taxon>Pleosporomycetidae</taxon>
        <taxon>Pleosporales</taxon>
        <taxon>Massarineae</taxon>
        <taxon>Didymosphaeriaceae</taxon>
        <taxon>Karstenula</taxon>
    </lineage>
</organism>
<protein>
    <submittedName>
        <fullName evidence="2">Uncharacterized protein</fullName>
    </submittedName>
</protein>
<dbReference type="Proteomes" id="UP000799764">
    <property type="component" value="Unassembled WGS sequence"/>
</dbReference>